<feature type="transmembrane region" description="Helical" evidence="1">
    <location>
        <begin position="46"/>
        <end position="65"/>
    </location>
</feature>
<gene>
    <name evidence="2" type="ORF">LMTR13_03390</name>
</gene>
<feature type="transmembrane region" description="Helical" evidence="1">
    <location>
        <begin position="20"/>
        <end position="39"/>
    </location>
</feature>
<keyword evidence="1" id="KW-0812">Transmembrane</keyword>
<sequence length="96" mass="9846">MNSPEPAARPASNGSPFRRIVAAVILGGLVFTVLWIMVFSMVTSMLIGAGCCVVIVAASSASDLVEMLLDAVAAVIFGVLAVIAAIFGAIFSVFEI</sequence>
<dbReference type="KEGG" id="bic:LMTR13_03390"/>
<evidence type="ECO:0000313" key="3">
    <source>
        <dbReference type="Proteomes" id="UP000092839"/>
    </source>
</evidence>
<proteinExistence type="predicted"/>
<name>A0A1B1U9J4_9BRAD</name>
<evidence type="ECO:0000313" key="2">
    <source>
        <dbReference type="EMBL" id="ANV99365.1"/>
    </source>
</evidence>
<dbReference type="RefSeq" id="WP_065726675.1">
    <property type="nucleotide sequence ID" value="NZ_CP016428.1"/>
</dbReference>
<dbReference type="AlphaFoldDB" id="A0A1B1U9J4"/>
<keyword evidence="3" id="KW-1185">Reference proteome</keyword>
<accession>A0A1B1U9J4</accession>
<dbReference type="OrthoDB" id="8253094at2"/>
<dbReference type="STRING" id="1274631.LMTR13_03390"/>
<evidence type="ECO:0000256" key="1">
    <source>
        <dbReference type="SAM" id="Phobius"/>
    </source>
</evidence>
<feature type="transmembrane region" description="Helical" evidence="1">
    <location>
        <begin position="71"/>
        <end position="94"/>
    </location>
</feature>
<keyword evidence="1" id="KW-0472">Membrane</keyword>
<reference evidence="2 3" key="1">
    <citation type="submission" date="2016-07" db="EMBL/GenBank/DDBJ databases">
        <title>Complete genome sequence of Bradyrhizobium icense LMTR 13T, a potential inoculant strain isolated from lima bean (Phaseolus lunatus) in Peru.</title>
        <authorList>
            <person name="Ormeno-Orrillo E."/>
            <person name="Duran D."/>
            <person name="Rogel M.A."/>
            <person name="Rey L."/>
            <person name="Imperial J."/>
            <person name="Ruiz-Argueso T."/>
            <person name="Martinez-Romero E."/>
        </authorList>
    </citation>
    <scope>NUCLEOTIDE SEQUENCE [LARGE SCALE GENOMIC DNA]</scope>
    <source>
        <strain evidence="2 3">LMTR 13</strain>
    </source>
</reference>
<protein>
    <submittedName>
        <fullName evidence="2">Uncharacterized protein</fullName>
    </submittedName>
</protein>
<dbReference type="Proteomes" id="UP000092839">
    <property type="component" value="Chromosome"/>
</dbReference>
<keyword evidence="1" id="KW-1133">Transmembrane helix</keyword>
<dbReference type="EMBL" id="CP016428">
    <property type="protein sequence ID" value="ANV99365.1"/>
    <property type="molecule type" value="Genomic_DNA"/>
</dbReference>
<organism evidence="2 3">
    <name type="scientific">Bradyrhizobium icense</name>
    <dbReference type="NCBI Taxonomy" id="1274631"/>
    <lineage>
        <taxon>Bacteria</taxon>
        <taxon>Pseudomonadati</taxon>
        <taxon>Pseudomonadota</taxon>
        <taxon>Alphaproteobacteria</taxon>
        <taxon>Hyphomicrobiales</taxon>
        <taxon>Nitrobacteraceae</taxon>
        <taxon>Bradyrhizobium</taxon>
    </lineage>
</organism>